<proteinExistence type="predicted"/>
<name>A0AAW0MKL7_9GOBI</name>
<dbReference type="EMBL" id="JBBPFD010000489">
    <property type="protein sequence ID" value="KAK7878734.1"/>
    <property type="molecule type" value="Genomic_DNA"/>
</dbReference>
<gene>
    <name evidence="1" type="ORF">WMY93_030973</name>
</gene>
<reference evidence="2" key="1">
    <citation type="submission" date="2024-04" db="EMBL/GenBank/DDBJ databases">
        <title>Salinicola lusitanus LLJ914,a marine bacterium isolated from the Okinawa Trough.</title>
        <authorList>
            <person name="Li J."/>
        </authorList>
    </citation>
    <scope>NUCLEOTIDE SEQUENCE [LARGE SCALE GENOMIC DNA]</scope>
</reference>
<organism evidence="1 2">
    <name type="scientific">Mugilogobius chulae</name>
    <name type="common">yellowstripe goby</name>
    <dbReference type="NCBI Taxonomy" id="88201"/>
    <lineage>
        <taxon>Eukaryota</taxon>
        <taxon>Metazoa</taxon>
        <taxon>Chordata</taxon>
        <taxon>Craniata</taxon>
        <taxon>Vertebrata</taxon>
        <taxon>Euteleostomi</taxon>
        <taxon>Actinopterygii</taxon>
        <taxon>Neopterygii</taxon>
        <taxon>Teleostei</taxon>
        <taxon>Neoteleostei</taxon>
        <taxon>Acanthomorphata</taxon>
        <taxon>Gobiaria</taxon>
        <taxon>Gobiiformes</taxon>
        <taxon>Gobioidei</taxon>
        <taxon>Gobiidae</taxon>
        <taxon>Gobionellinae</taxon>
        <taxon>Mugilogobius</taxon>
    </lineage>
</organism>
<accession>A0AAW0MKL7</accession>
<keyword evidence="2" id="KW-1185">Reference proteome</keyword>
<dbReference type="Proteomes" id="UP001460270">
    <property type="component" value="Unassembled WGS sequence"/>
</dbReference>
<sequence length="157" mass="18557">MAPVPFWTLPEPEINTELLGLDKRTASQRFKDYLNDQYEATHIFTDGSKEEVRECYSICKENITNKWQKVWEEEQRGRRYYSCQRSVTNVRRPVTFCRRDEVWHILTNCGGQHCALQRIACRKLFEEEEEEEGSSHQPVTLLENNKNIAISSESLRL</sequence>
<comment type="caution">
    <text evidence="1">The sequence shown here is derived from an EMBL/GenBank/DDBJ whole genome shotgun (WGS) entry which is preliminary data.</text>
</comment>
<protein>
    <submittedName>
        <fullName evidence="1">Uncharacterized protein</fullName>
    </submittedName>
</protein>
<dbReference type="AlphaFoldDB" id="A0AAW0MKL7"/>
<evidence type="ECO:0000313" key="1">
    <source>
        <dbReference type="EMBL" id="KAK7878734.1"/>
    </source>
</evidence>
<evidence type="ECO:0000313" key="2">
    <source>
        <dbReference type="Proteomes" id="UP001460270"/>
    </source>
</evidence>